<proteinExistence type="predicted"/>
<dbReference type="EMBL" id="ML737121">
    <property type="protein sequence ID" value="KAE8345092.1"/>
    <property type="molecule type" value="Genomic_DNA"/>
</dbReference>
<evidence type="ECO:0000313" key="2">
    <source>
        <dbReference type="EMBL" id="KAE8345092.1"/>
    </source>
</evidence>
<evidence type="ECO:0000256" key="1">
    <source>
        <dbReference type="SAM" id="SignalP"/>
    </source>
</evidence>
<organism evidence="2">
    <name type="scientific">Aspergillus arachidicola</name>
    <dbReference type="NCBI Taxonomy" id="656916"/>
    <lineage>
        <taxon>Eukaryota</taxon>
        <taxon>Fungi</taxon>
        <taxon>Dikarya</taxon>
        <taxon>Ascomycota</taxon>
        <taxon>Pezizomycotina</taxon>
        <taxon>Eurotiomycetes</taxon>
        <taxon>Eurotiomycetidae</taxon>
        <taxon>Eurotiales</taxon>
        <taxon>Aspergillaceae</taxon>
        <taxon>Aspergillus</taxon>
        <taxon>Aspergillus subgen. Circumdati</taxon>
    </lineage>
</organism>
<feature type="signal peptide" evidence="1">
    <location>
        <begin position="1"/>
        <end position="17"/>
    </location>
</feature>
<reference evidence="2" key="1">
    <citation type="submission" date="2019-04" db="EMBL/GenBank/DDBJ databases">
        <title>Friends and foes A comparative genomics study of 23 Aspergillus species from section Flavi.</title>
        <authorList>
            <consortium name="DOE Joint Genome Institute"/>
            <person name="Kjaerbolling I."/>
            <person name="Vesth T."/>
            <person name="Frisvad J.C."/>
            <person name="Nybo J.L."/>
            <person name="Theobald S."/>
            <person name="Kildgaard S."/>
            <person name="Isbrandt T."/>
            <person name="Kuo A."/>
            <person name="Sato A."/>
            <person name="Lyhne E.K."/>
            <person name="Kogle M.E."/>
            <person name="Wiebenga A."/>
            <person name="Kun R.S."/>
            <person name="Lubbers R.J."/>
            <person name="Makela M.R."/>
            <person name="Barry K."/>
            <person name="Chovatia M."/>
            <person name="Clum A."/>
            <person name="Daum C."/>
            <person name="Haridas S."/>
            <person name="He G."/>
            <person name="LaButti K."/>
            <person name="Lipzen A."/>
            <person name="Mondo S."/>
            <person name="Riley R."/>
            <person name="Salamov A."/>
            <person name="Simmons B.A."/>
            <person name="Magnuson J.K."/>
            <person name="Henrissat B."/>
            <person name="Mortensen U.H."/>
            <person name="Larsen T.O."/>
            <person name="Devries R.P."/>
            <person name="Grigoriev I.V."/>
            <person name="Machida M."/>
            <person name="Baker S.E."/>
            <person name="Andersen M.R."/>
        </authorList>
    </citation>
    <scope>NUCLEOTIDE SEQUENCE</scope>
    <source>
        <strain evidence="2">CBS 117612</strain>
    </source>
</reference>
<keyword evidence="1" id="KW-0732">Signal</keyword>
<sequence length="77" mass="8338">MRLIWALVAFGISLAAANGIDVRDSYISSDLEKKDPSIDLDKRGCPCDCNNMICGGNCNGNCDYDLCVECHGCCTWA</sequence>
<accession>A0A5N6YHY7</accession>
<name>A0A5N6YHY7_9EURO</name>
<protein>
    <submittedName>
        <fullName evidence="2">Uncharacterized protein</fullName>
    </submittedName>
</protein>
<gene>
    <name evidence="2" type="ORF">BDV24DRAFT_126229</name>
</gene>
<dbReference type="Proteomes" id="UP000325558">
    <property type="component" value="Unassembled WGS sequence"/>
</dbReference>
<feature type="chain" id="PRO_5024996595" evidence="1">
    <location>
        <begin position="18"/>
        <end position="77"/>
    </location>
</feature>
<dbReference type="AlphaFoldDB" id="A0A5N6YHY7"/>